<sequence length="157" mass="16651">MTTPLIGLSRAKFMELAAAAHAHLKPLVLAAANHGVVYGTITQNAGRFDEPPARRPFVLIVGDDMFDTLGPSAFHSKSLRRVLARATHIGINAADLNASTYAEAADIAAQGGNVVIIECRPETEREWLAFAGRHAPTAAKHICTPNLAAYARASGRA</sequence>
<reference evidence="1 2" key="1">
    <citation type="submission" date="2018-09" db="EMBL/GenBank/DDBJ databases">
        <title>Whole genome based analysis of evolution and adaptive divergence in Indian and Brazilian strains of Azospirillum brasilense.</title>
        <authorList>
            <person name="Singh C."/>
            <person name="Tripathi A.K."/>
        </authorList>
    </citation>
    <scope>NUCLEOTIDE SEQUENCE [LARGE SCALE GENOMIC DNA]</scope>
    <source>
        <strain evidence="1 2">MTCC4035</strain>
        <plasmid evidence="1 2">p1</plasmid>
    </source>
</reference>
<keyword evidence="1" id="KW-0614">Plasmid</keyword>
<dbReference type="Proteomes" id="UP000298595">
    <property type="component" value="Plasmid p1"/>
</dbReference>
<evidence type="ECO:0000313" key="2">
    <source>
        <dbReference type="Proteomes" id="UP000298595"/>
    </source>
</evidence>
<organism evidence="1 2">
    <name type="scientific">Azospirillum argentinense</name>
    <dbReference type="NCBI Taxonomy" id="2970906"/>
    <lineage>
        <taxon>Bacteria</taxon>
        <taxon>Pseudomonadati</taxon>
        <taxon>Pseudomonadota</taxon>
        <taxon>Alphaproteobacteria</taxon>
        <taxon>Rhodospirillales</taxon>
        <taxon>Azospirillaceae</taxon>
        <taxon>Azospirillum</taxon>
    </lineage>
</organism>
<dbReference type="KEGG" id="aare:D3093_17015"/>
<evidence type="ECO:0000313" key="1">
    <source>
        <dbReference type="EMBL" id="QCN96999.1"/>
    </source>
</evidence>
<dbReference type="EMBL" id="CP032322">
    <property type="protein sequence ID" value="QCN96999.1"/>
    <property type="molecule type" value="Genomic_DNA"/>
</dbReference>
<gene>
    <name evidence="1" type="ORF">D3093_17015</name>
</gene>
<dbReference type="RefSeq" id="WP_137116389.1">
    <property type="nucleotide sequence ID" value="NZ_CP032322.1"/>
</dbReference>
<dbReference type="AlphaFoldDB" id="A0A4D8PQ02"/>
<geneLocation type="plasmid" evidence="1 2">
    <name>p1</name>
</geneLocation>
<name>A0A4D8PQ02_9PROT</name>
<accession>A0A4D8PQ02</accession>
<proteinExistence type="predicted"/>
<protein>
    <submittedName>
        <fullName evidence="1">Uncharacterized protein</fullName>
    </submittedName>
</protein>